<feature type="repeat" description="ANK" evidence="3">
    <location>
        <begin position="119"/>
        <end position="151"/>
    </location>
</feature>
<dbReference type="SUPFAM" id="SSF48403">
    <property type="entry name" value="Ankyrin repeat"/>
    <property type="match status" value="2"/>
</dbReference>
<dbReference type="PROSITE" id="PS50009">
    <property type="entry name" value="RASGEF_CAT"/>
    <property type="match status" value="1"/>
</dbReference>
<dbReference type="PANTHER" id="PTHR24193:SF121">
    <property type="entry name" value="ADA2A-CONTAINING COMPLEX COMPONENT 3, ISOFORM D"/>
    <property type="match status" value="1"/>
</dbReference>
<evidence type="ECO:0000313" key="8">
    <source>
        <dbReference type="EMBL" id="KAJ6239953.1"/>
    </source>
</evidence>
<feature type="domain" description="Ras-GEF" evidence="6">
    <location>
        <begin position="763"/>
        <end position="990"/>
    </location>
</feature>
<dbReference type="InterPro" id="IPR002110">
    <property type="entry name" value="Ankyrin_rpt"/>
</dbReference>
<feature type="compositionally biased region" description="Basic and acidic residues" evidence="5">
    <location>
        <begin position="720"/>
        <end position="731"/>
    </location>
</feature>
<feature type="repeat" description="ANK" evidence="3">
    <location>
        <begin position="283"/>
        <end position="315"/>
    </location>
</feature>
<dbReference type="Gene3D" id="1.10.840.10">
    <property type="entry name" value="Ras guanine-nucleotide exchange factors catalytic domain"/>
    <property type="match status" value="1"/>
</dbReference>
<dbReference type="Gene3D" id="1.20.870.10">
    <property type="entry name" value="Son of sevenless (SoS) protein Chain: S domain 1"/>
    <property type="match status" value="1"/>
</dbReference>
<dbReference type="InterPro" id="IPR001895">
    <property type="entry name" value="RASGEF_cat_dom"/>
</dbReference>
<dbReference type="InterPro" id="IPR023578">
    <property type="entry name" value="Ras_GEF_dom_sf"/>
</dbReference>
<dbReference type="InterPro" id="IPR000651">
    <property type="entry name" value="Ras-like_Gua-exchang_fac_N"/>
</dbReference>
<dbReference type="InterPro" id="IPR036964">
    <property type="entry name" value="RASGEF_cat_dom_sf"/>
</dbReference>
<keyword evidence="1" id="KW-0677">Repeat</keyword>
<dbReference type="SMART" id="SM00147">
    <property type="entry name" value="RasGEF"/>
    <property type="match status" value="1"/>
</dbReference>
<keyword evidence="4" id="KW-0344">Guanine-nucleotide releasing factor</keyword>
<dbReference type="PROSITE" id="PS50088">
    <property type="entry name" value="ANK_REPEAT"/>
    <property type="match status" value="6"/>
</dbReference>
<keyword evidence="2 3" id="KW-0040">ANK repeat</keyword>
<dbReference type="InterPro" id="IPR036770">
    <property type="entry name" value="Ankyrin_rpt-contain_sf"/>
</dbReference>
<dbReference type="PROSITE" id="PS50297">
    <property type="entry name" value="ANK_REP_REGION"/>
    <property type="match status" value="5"/>
</dbReference>
<feature type="repeat" description="ANK" evidence="3">
    <location>
        <begin position="86"/>
        <end position="118"/>
    </location>
</feature>
<keyword evidence="9" id="KW-1185">Reference proteome</keyword>
<accession>A0ABQ8Y542</accession>
<feature type="domain" description="N-terminal Ras-GEF" evidence="7">
    <location>
        <begin position="552"/>
        <end position="684"/>
    </location>
</feature>
<evidence type="ECO:0000313" key="9">
    <source>
        <dbReference type="Proteomes" id="UP001150062"/>
    </source>
</evidence>
<name>A0ABQ8Y542_9EUKA</name>
<feature type="repeat" description="ANK" evidence="3">
    <location>
        <begin position="217"/>
        <end position="249"/>
    </location>
</feature>
<dbReference type="PROSITE" id="PS50212">
    <property type="entry name" value="RASGEF_NTER"/>
    <property type="match status" value="1"/>
</dbReference>
<feature type="region of interest" description="Disordered" evidence="5">
    <location>
        <begin position="688"/>
        <end position="737"/>
    </location>
</feature>
<evidence type="ECO:0000256" key="1">
    <source>
        <dbReference type="ARBA" id="ARBA00022737"/>
    </source>
</evidence>
<feature type="compositionally biased region" description="Basic and acidic residues" evidence="5">
    <location>
        <begin position="700"/>
        <end position="711"/>
    </location>
</feature>
<dbReference type="Proteomes" id="UP001150062">
    <property type="component" value="Unassembled WGS sequence"/>
</dbReference>
<dbReference type="Pfam" id="PF12796">
    <property type="entry name" value="Ank_2"/>
    <property type="match status" value="4"/>
</dbReference>
<dbReference type="SMART" id="SM00248">
    <property type="entry name" value="ANK"/>
    <property type="match status" value="12"/>
</dbReference>
<evidence type="ECO:0000259" key="7">
    <source>
        <dbReference type="PROSITE" id="PS50212"/>
    </source>
</evidence>
<evidence type="ECO:0000256" key="4">
    <source>
        <dbReference type="PROSITE-ProRule" id="PRU00168"/>
    </source>
</evidence>
<proteinExistence type="predicted"/>
<sequence length="993" mass="114745">MSKKKQKKQQKQDVNPLLWYLCSVGDHGRLSLLLSSLSSQKENLLHSKSPTGDTGLHYCVSGVKPHYKCLHLMLSYRSNPNTKNKMDFSPLHIACAKGFKKCASELLKNGADPDLVTKQGYRPIHYATMGGYKDCVELLFHKKAKINTLNDKMSILMIAAKYGNYKLIPFLISKGSKVNHQSFDGTTALHLAAENGNNRCCKLLMENGANVHSLNLRRQTPLHLATRERDLFTAKLLIEYGSDPNAKDRNLETPLHISVKDCQLKLSQLFLDSKANPHLKNYKGQTPLHFAANIGDPKLFMLLVDRRANLFEPDKAGNCAYNYLIKKGHNDLLLIAFDVCLMNAAFFNNREIVEKLLSMGADPNGSNFCSYLQRQFQENNKPVTAQTAYSHPIIHRRLSSHVRQSSPLASIDHNVSINSDSSESSKIYIESSLSNREKTKKEDFRFLNNRFSNSIVSSIFGQNPEITEKLISCLGNINTLDLFTGDNCLHKAVMTNNLYLIKFCLERGVEQFSTNKAGFTAFQLAKKLGLNHCVKYLYQSEEIYVNLLPGDKTPRVICGTTDRVIERFLINQEFDSKFGYYFLLMHRYFLNTKNLIQLFIDLFENAQEFVENCIFFPSKSKNKIKLVRLRIFKILKLWAEKIHNDFKQDKEIITQLLVPFLKKKLTTFKKETQTILNFLNINNNGIEKQKEGDENENGNENEKNKGKGIEKKTKRKNKKKDNDNGSEKSKNIEPSPKVILGSGVRKKLEKKMTKNIDFLMEINPLELSRQITLLEFQYYSKIGIIEFKNWSIVSQKLENKKQFPNLYLYDKHSRCFINWIIYQVVKEKKKSKRVKRLIRLIEIAKHLRELKNFSTLIQILEAFSHTPIARLVDTWNKIGKYSKILNDLKKEVVELLLQSQYKAFFLQTPPPCIPYLENFLDDLIDLDIKNKTKIGKVIHFDNYRRQFELLQLLQSFQSNPYNFEPIKGIQRVFKKMDLIPFQRLLSLSLMCKK</sequence>
<organism evidence="8 9">
    <name type="scientific">Anaeramoeba flamelloides</name>
    <dbReference type="NCBI Taxonomy" id="1746091"/>
    <lineage>
        <taxon>Eukaryota</taxon>
        <taxon>Metamonada</taxon>
        <taxon>Anaeramoebidae</taxon>
        <taxon>Anaeramoeba</taxon>
    </lineage>
</organism>
<dbReference type="Gene3D" id="1.25.40.20">
    <property type="entry name" value="Ankyrin repeat-containing domain"/>
    <property type="match status" value="4"/>
</dbReference>
<feature type="repeat" description="ANK" evidence="3">
    <location>
        <begin position="151"/>
        <end position="183"/>
    </location>
</feature>
<comment type="caution">
    <text evidence="8">The sequence shown here is derived from an EMBL/GenBank/DDBJ whole genome shotgun (WGS) entry which is preliminary data.</text>
</comment>
<dbReference type="SUPFAM" id="SSF48366">
    <property type="entry name" value="Ras GEF"/>
    <property type="match status" value="1"/>
</dbReference>
<gene>
    <name evidence="8" type="ORF">M0813_24604</name>
</gene>
<evidence type="ECO:0000259" key="6">
    <source>
        <dbReference type="PROSITE" id="PS50009"/>
    </source>
</evidence>
<dbReference type="InterPro" id="IPR050663">
    <property type="entry name" value="Ankyrin-SOCS_Box"/>
</dbReference>
<protein>
    <submittedName>
        <fullName evidence="8">Molting protein mlt-4</fullName>
    </submittedName>
</protein>
<dbReference type="Pfam" id="PF00618">
    <property type="entry name" value="RasGEF_N"/>
    <property type="match status" value="1"/>
</dbReference>
<dbReference type="PRINTS" id="PR01415">
    <property type="entry name" value="ANKYRIN"/>
</dbReference>
<dbReference type="Pfam" id="PF00617">
    <property type="entry name" value="RasGEF"/>
    <property type="match status" value="1"/>
</dbReference>
<evidence type="ECO:0000256" key="2">
    <source>
        <dbReference type="ARBA" id="ARBA00023043"/>
    </source>
</evidence>
<dbReference type="PANTHER" id="PTHR24193">
    <property type="entry name" value="ANKYRIN REPEAT PROTEIN"/>
    <property type="match status" value="1"/>
</dbReference>
<evidence type="ECO:0000256" key="3">
    <source>
        <dbReference type="PROSITE-ProRule" id="PRU00023"/>
    </source>
</evidence>
<reference evidence="8" key="1">
    <citation type="submission" date="2022-08" db="EMBL/GenBank/DDBJ databases">
        <title>Novel sulfate-reducing endosymbionts in the free-living metamonad Anaeramoeba.</title>
        <authorList>
            <person name="Jerlstrom-Hultqvist J."/>
            <person name="Cepicka I."/>
            <person name="Gallot-Lavallee L."/>
            <person name="Salas-Leiva D."/>
            <person name="Curtis B.A."/>
            <person name="Zahonova K."/>
            <person name="Pipaliya S."/>
            <person name="Dacks J."/>
            <person name="Roger A.J."/>
        </authorList>
    </citation>
    <scope>NUCLEOTIDE SEQUENCE</scope>
    <source>
        <strain evidence="8">Schooner1</strain>
    </source>
</reference>
<dbReference type="CDD" id="cd06224">
    <property type="entry name" value="REM"/>
    <property type="match status" value="1"/>
</dbReference>
<feature type="repeat" description="ANK" evidence="3">
    <location>
        <begin position="184"/>
        <end position="216"/>
    </location>
</feature>
<dbReference type="EMBL" id="JAOAOG010000215">
    <property type="protein sequence ID" value="KAJ6239953.1"/>
    <property type="molecule type" value="Genomic_DNA"/>
</dbReference>
<evidence type="ECO:0000256" key="5">
    <source>
        <dbReference type="SAM" id="MobiDB-lite"/>
    </source>
</evidence>